<dbReference type="FunCoup" id="A0A6I8UJ66">
    <property type="interactions" value="1"/>
</dbReference>
<dbReference type="Gene3D" id="1.10.287.770">
    <property type="entry name" value="YojJ-like"/>
    <property type="match status" value="1"/>
</dbReference>
<dbReference type="ExpressionAtlas" id="A0A6I8UJ66">
    <property type="expression patterns" value="baseline"/>
</dbReference>
<gene>
    <name evidence="15" type="primary">ppk18</name>
</gene>
<dbReference type="InParanoid" id="A0A6I8UJ66"/>
<dbReference type="PANTHER" id="PTHR11690:SF253">
    <property type="entry name" value="PICKPOCKET 18-RELATED"/>
    <property type="match status" value="1"/>
</dbReference>
<keyword evidence="5 12" id="KW-0812">Transmembrane</keyword>
<dbReference type="InterPro" id="IPR001873">
    <property type="entry name" value="ENaC"/>
</dbReference>
<evidence type="ECO:0000256" key="6">
    <source>
        <dbReference type="ARBA" id="ARBA00022989"/>
    </source>
</evidence>
<keyword evidence="9 13" id="KW-0472">Membrane</keyword>
<dbReference type="Pfam" id="PF00858">
    <property type="entry name" value="ASC"/>
    <property type="match status" value="1"/>
</dbReference>
<keyword evidence="4 12" id="KW-0894">Sodium channel</keyword>
<evidence type="ECO:0000256" key="7">
    <source>
        <dbReference type="ARBA" id="ARBA00023053"/>
    </source>
</evidence>
<evidence type="ECO:0000313" key="15">
    <source>
        <dbReference type="RefSeq" id="XP_001356354.4"/>
    </source>
</evidence>
<keyword evidence="8 12" id="KW-0406">Ion transport</keyword>
<evidence type="ECO:0000313" key="14">
    <source>
        <dbReference type="Proteomes" id="UP000001819"/>
    </source>
</evidence>
<dbReference type="RefSeq" id="XP_001356354.4">
    <property type="nucleotide sequence ID" value="XM_001356318.4"/>
</dbReference>
<reference evidence="15" key="1">
    <citation type="submission" date="2025-08" db="UniProtKB">
        <authorList>
            <consortium name="RefSeq"/>
        </authorList>
    </citation>
    <scope>IDENTIFICATION</scope>
    <source>
        <strain evidence="15">MV-25-SWS-2005</strain>
        <tissue evidence="15">Whole body</tissue>
    </source>
</reference>
<dbReference type="GO" id="GO:0015280">
    <property type="term" value="F:ligand-gated sodium channel activity"/>
    <property type="evidence" value="ECO:0007669"/>
    <property type="project" value="TreeGrafter"/>
</dbReference>
<evidence type="ECO:0000256" key="8">
    <source>
        <dbReference type="ARBA" id="ARBA00023065"/>
    </source>
</evidence>
<evidence type="ECO:0000256" key="13">
    <source>
        <dbReference type="SAM" id="Phobius"/>
    </source>
</evidence>
<accession>A0A6I8UJ66</accession>
<keyword evidence="6 13" id="KW-1133">Transmembrane helix</keyword>
<evidence type="ECO:0000256" key="10">
    <source>
        <dbReference type="ARBA" id="ARBA00023201"/>
    </source>
</evidence>
<evidence type="ECO:0000256" key="5">
    <source>
        <dbReference type="ARBA" id="ARBA00022692"/>
    </source>
</evidence>
<name>A0A6I8UJ66_DROPS</name>
<evidence type="ECO:0000256" key="11">
    <source>
        <dbReference type="ARBA" id="ARBA00023303"/>
    </source>
</evidence>
<feature type="transmembrane region" description="Helical" evidence="13">
    <location>
        <begin position="40"/>
        <end position="62"/>
    </location>
</feature>
<evidence type="ECO:0000256" key="9">
    <source>
        <dbReference type="ARBA" id="ARBA00023136"/>
    </source>
</evidence>
<comment type="subcellular location">
    <subcellularLocation>
        <location evidence="1">Membrane</location>
        <topology evidence="1">Multi-pass membrane protein</topology>
    </subcellularLocation>
</comment>
<keyword evidence="3 12" id="KW-0813">Transport</keyword>
<protein>
    <submittedName>
        <fullName evidence="15">Sodium channel protein Nach isoform X1</fullName>
    </submittedName>
</protein>
<evidence type="ECO:0000256" key="1">
    <source>
        <dbReference type="ARBA" id="ARBA00004141"/>
    </source>
</evidence>
<organism evidence="14 15">
    <name type="scientific">Drosophila pseudoobscura pseudoobscura</name>
    <name type="common">Fruit fly</name>
    <dbReference type="NCBI Taxonomy" id="46245"/>
    <lineage>
        <taxon>Eukaryota</taxon>
        <taxon>Metazoa</taxon>
        <taxon>Ecdysozoa</taxon>
        <taxon>Arthropoda</taxon>
        <taxon>Hexapoda</taxon>
        <taxon>Insecta</taxon>
        <taxon>Pterygota</taxon>
        <taxon>Neoptera</taxon>
        <taxon>Endopterygota</taxon>
        <taxon>Diptera</taxon>
        <taxon>Brachycera</taxon>
        <taxon>Muscomorpha</taxon>
        <taxon>Ephydroidea</taxon>
        <taxon>Drosophilidae</taxon>
        <taxon>Drosophila</taxon>
        <taxon>Sophophora</taxon>
    </lineage>
</organism>
<proteinExistence type="inferred from homology"/>
<evidence type="ECO:0000256" key="2">
    <source>
        <dbReference type="ARBA" id="ARBA00007193"/>
    </source>
</evidence>
<dbReference type="AlphaFoldDB" id="A0A6I8UJ66"/>
<evidence type="ECO:0000256" key="4">
    <source>
        <dbReference type="ARBA" id="ARBA00022461"/>
    </source>
</evidence>
<keyword evidence="11 12" id="KW-0407">Ion channel</keyword>
<dbReference type="PANTHER" id="PTHR11690">
    <property type="entry name" value="AMILORIDE-SENSITIVE SODIUM CHANNEL-RELATED"/>
    <property type="match status" value="1"/>
</dbReference>
<keyword evidence="7" id="KW-0915">Sodium</keyword>
<keyword evidence="14" id="KW-1185">Reference proteome</keyword>
<dbReference type="GO" id="GO:0005886">
    <property type="term" value="C:plasma membrane"/>
    <property type="evidence" value="ECO:0007669"/>
    <property type="project" value="TreeGrafter"/>
</dbReference>
<comment type="similarity">
    <text evidence="2 12">Belongs to the amiloride-sensitive sodium channel (TC 1.A.6) family.</text>
</comment>
<evidence type="ECO:0000256" key="3">
    <source>
        <dbReference type="ARBA" id="ARBA00022448"/>
    </source>
</evidence>
<dbReference type="KEGG" id="dpo:4817100"/>
<keyword evidence="10 12" id="KW-0739">Sodium transport</keyword>
<dbReference type="Proteomes" id="UP000001819">
    <property type="component" value="Chromosome 4"/>
</dbReference>
<sequence length="559" mass="63679">MTQVEAPSNYLRLFKEFLRQSSINGLHPFLYPTPIRYAKALWLTLMAAIVVWTHVVIVNLTLEYLDQPTEIHMAPDLVHVANSPFPAVGVCTANKISQRLLRSYAVKLYHHQEKSKSNDESTLQRVALDVDDMAERLLVLAQFYLNPLDTPQLDEAQLQRLHWLLSSYHNDTGYSVRDILRQLSPDCGELIIRGIVYGSPVNTSQMFVKRPTSSNVCCIFNYRRPSYSQIAHIRAEDNAEMGAQPKVVFESNSILNSVQFVLQDTPEDDQTNTFMTNNAFQLTIFPQEDYATVQSTTLGEILVDHNTIVEIPIQPTFFSSSEGVRTVSPEARRCYFPEEGRKLINQSYYSIDECLLLCRSKSMMDHCGCVSPPMIGSSTDLKYCSLPDLPCLTKWKSIWYGYDEFAYLQEGESQAAQGQCTHCLPTCNGVSFRITSNVAPMRLNYNGTGYRTGLLKGLTNERPLAVIKFFFKLRFAQATKSELVSTWVVLLNRFGGILSLMYGFSIVSYIEIFYYLTGKWFVYICRAFTKRQPPRPVRGNNSLYWDELMPKGLGLRVPN</sequence>
<evidence type="ECO:0000256" key="12">
    <source>
        <dbReference type="RuleBase" id="RU000679"/>
    </source>
</evidence>